<evidence type="ECO:0000313" key="1">
    <source>
        <dbReference type="EMBL" id="KAK8201903.1"/>
    </source>
</evidence>
<name>A0ACC3SCA6_9PEZI</name>
<keyword evidence="2" id="KW-1185">Reference proteome</keyword>
<protein>
    <submittedName>
        <fullName evidence="1">Uncharacterized protein</fullName>
    </submittedName>
</protein>
<dbReference type="Proteomes" id="UP001320706">
    <property type="component" value="Unassembled WGS sequence"/>
</dbReference>
<proteinExistence type="predicted"/>
<evidence type="ECO:0000313" key="2">
    <source>
        <dbReference type="Proteomes" id="UP001320706"/>
    </source>
</evidence>
<gene>
    <name evidence="1" type="ORF">M8818_005428</name>
</gene>
<dbReference type="EMBL" id="JAMKPW020000033">
    <property type="protein sequence ID" value="KAK8201903.1"/>
    <property type="molecule type" value="Genomic_DNA"/>
</dbReference>
<sequence>MTEHISQVLYKRKPVTPLPPPSKLDNHTEIWVIPKTNEIFTDYESYLKRYDFYSQKKFTDAVNGKSGLSYFAALQSENNSSSDIEKAFPDALRDPILRRVQFSEISRIDELVSWVYDQFRNDFFPGETVSVLLEDGEHLEGVIREKARFPEIRNPDGSIKRAAFSRYFVRINDQQGDEALLDDKHIKRGRRVFTKQNLRSFLKNSIQREAWAGAPWLVKEHLAVQYRLPMEIPAHLTQAARAASQETKPQAAQGQKHFNTKNGRKGKNLTLQDFQLGQAGQPLQYGESASNLASYHPPGKMEPPKPPPVPIKYPIEDLDISPKRNGITRPKLNFLTSPNGEDVTPGELRMESVGLLLEVWNTLNVQCEIFLLDSFTLDDFIDAMKFSSDEITCELLDEMHCAVLKQIVNEEGQLQVSLPEMIEDESDEEDEIEESEPTTPVLDAPAHATRSRLSQIGSEVKAEQRDSATPSETKQKPHRAQEMLSEYGWVERLQARDFANGGWQTIMVGLLYQMSLNPRRKQACDKILAELAPLDEEPTQETARQRYVTLDVNLRISALQIITMLAISTKALRNFLEQCSEDMTEVRKVKLDHQREKKACHEQLHQLELQRKMMLPDNMPESPEPENADPMDITNGDIDATMEPNGTASSDAEDEEPTSRSLRRGADRKRKRDEDAAKKEKERQEKAEAAKASSKQSKEFKKVCKDIDVLMDKIRVCEEKIAECDRDLREANVQRTRVLGRDRFWNRYYWFERNGMPFEGIPASSTAEYGYANARIWVQGPDEMERTGFIDLPKEDMDQYYAMHRLTVPERKTLEEGVTSVSNADQWGYYDDPDAIDSLIGWLDERGKREKDLRKELQAWRDPIVQQMEKLQAHLKAETAKKEEADEEPVTRVSTRHKTYIDTETAGQRCLRWRNSFAVDKLGHLHSEQPKPKKKAADRSSAKGVAKVILGKGGKPVTRQGTTRSGK</sequence>
<accession>A0ACC3SCA6</accession>
<comment type="caution">
    <text evidence="1">The sequence shown here is derived from an EMBL/GenBank/DDBJ whole genome shotgun (WGS) entry which is preliminary data.</text>
</comment>
<reference evidence="1" key="1">
    <citation type="submission" date="2024-02" db="EMBL/GenBank/DDBJ databases">
        <title>Metagenome Assembled Genome of Zalaria obscura JY119.</title>
        <authorList>
            <person name="Vighnesh L."/>
            <person name="Jagadeeshwari U."/>
            <person name="Venkata Ramana C."/>
            <person name="Sasikala C."/>
        </authorList>
    </citation>
    <scope>NUCLEOTIDE SEQUENCE</scope>
    <source>
        <strain evidence="1">JY119</strain>
    </source>
</reference>
<organism evidence="1 2">
    <name type="scientific">Zalaria obscura</name>
    <dbReference type="NCBI Taxonomy" id="2024903"/>
    <lineage>
        <taxon>Eukaryota</taxon>
        <taxon>Fungi</taxon>
        <taxon>Dikarya</taxon>
        <taxon>Ascomycota</taxon>
        <taxon>Pezizomycotina</taxon>
        <taxon>Dothideomycetes</taxon>
        <taxon>Dothideomycetidae</taxon>
        <taxon>Dothideales</taxon>
        <taxon>Zalariaceae</taxon>
        <taxon>Zalaria</taxon>
    </lineage>
</organism>